<keyword evidence="2" id="KW-1185">Reference proteome</keyword>
<gene>
    <name evidence="1" type="ORF">AB0887_27105</name>
</gene>
<protein>
    <submittedName>
        <fullName evidence="1">Uncharacterized protein</fullName>
    </submittedName>
</protein>
<proteinExistence type="predicted"/>
<dbReference type="EMBL" id="JBEYRS010000012">
    <property type="protein sequence ID" value="MEW2365606.1"/>
    <property type="molecule type" value="Genomic_DNA"/>
</dbReference>
<comment type="caution">
    <text evidence="1">The sequence shown here is derived from an EMBL/GenBank/DDBJ whole genome shotgun (WGS) entry which is preliminary data.</text>
</comment>
<name>A0ABV3M1N4_9ACTN</name>
<reference evidence="1 2" key="1">
    <citation type="submission" date="2024-06" db="EMBL/GenBank/DDBJ databases">
        <title>The Natural Products Discovery Center: Release of the First 8490 Sequenced Strains for Exploring Actinobacteria Biosynthetic Diversity.</title>
        <authorList>
            <person name="Kalkreuter E."/>
            <person name="Kautsar S.A."/>
            <person name="Yang D."/>
            <person name="Bader C.D."/>
            <person name="Teijaro C.N."/>
            <person name="Fluegel L."/>
            <person name="Davis C.M."/>
            <person name="Simpson J.R."/>
            <person name="Lauterbach L."/>
            <person name="Steele A.D."/>
            <person name="Gui C."/>
            <person name="Meng S."/>
            <person name="Li G."/>
            <person name="Viehrig K."/>
            <person name="Ye F."/>
            <person name="Su P."/>
            <person name="Kiefer A.F."/>
            <person name="Nichols A."/>
            <person name="Cepeda A.J."/>
            <person name="Yan W."/>
            <person name="Fan B."/>
            <person name="Jiang Y."/>
            <person name="Adhikari A."/>
            <person name="Zheng C.-J."/>
            <person name="Schuster L."/>
            <person name="Cowan T.M."/>
            <person name="Smanski M.J."/>
            <person name="Chevrette M.G."/>
            <person name="De Carvalho L.P.S."/>
            <person name="Shen B."/>
        </authorList>
    </citation>
    <scope>NUCLEOTIDE SEQUENCE [LARGE SCALE GENOMIC DNA]</scope>
    <source>
        <strain evidence="1 2">NPDC047833</strain>
    </source>
</reference>
<sequence>MGLFKKSPEERAAIAELKAADAALHANQRREERAGIREETPEYLRLNATANEKAAKVSRWHGGTKRGR</sequence>
<dbReference type="Proteomes" id="UP001553843">
    <property type="component" value="Unassembled WGS sequence"/>
</dbReference>
<dbReference type="RefSeq" id="WP_359780840.1">
    <property type="nucleotide sequence ID" value="NZ_JBEYRR010000008.1"/>
</dbReference>
<organism evidence="1 2">
    <name type="scientific">Streptomyces huasconensis</name>
    <dbReference type="NCBI Taxonomy" id="1854574"/>
    <lineage>
        <taxon>Bacteria</taxon>
        <taxon>Bacillati</taxon>
        <taxon>Actinomycetota</taxon>
        <taxon>Actinomycetes</taxon>
        <taxon>Kitasatosporales</taxon>
        <taxon>Streptomycetaceae</taxon>
        <taxon>Streptomyces</taxon>
    </lineage>
</organism>
<evidence type="ECO:0000313" key="2">
    <source>
        <dbReference type="Proteomes" id="UP001553843"/>
    </source>
</evidence>
<evidence type="ECO:0000313" key="1">
    <source>
        <dbReference type="EMBL" id="MEW2365606.1"/>
    </source>
</evidence>
<accession>A0ABV3M1N4</accession>